<keyword evidence="7 9" id="KW-0503">Monooxygenase</keyword>
<proteinExistence type="inferred from homology"/>
<comment type="similarity">
    <text evidence="2 9">Belongs to the FMO family.</text>
</comment>
<evidence type="ECO:0000256" key="2">
    <source>
        <dbReference type="ARBA" id="ARBA00009183"/>
    </source>
</evidence>
<comment type="caution">
    <text evidence="10">The sequence shown here is derived from an EMBL/GenBank/DDBJ whole genome shotgun (WGS) entry which is preliminary data.</text>
</comment>
<gene>
    <name evidence="10" type="ORF">HPP92_023538</name>
</gene>
<evidence type="ECO:0000256" key="1">
    <source>
        <dbReference type="ARBA" id="ARBA00001974"/>
    </source>
</evidence>
<dbReference type="GO" id="GO:0103075">
    <property type="term" value="F:indole-3-pyruvate monooxygenase activity"/>
    <property type="evidence" value="ECO:0007669"/>
    <property type="project" value="UniProtKB-EC"/>
</dbReference>
<dbReference type="AlphaFoldDB" id="A0A835UGC4"/>
<keyword evidence="6 9" id="KW-0560">Oxidoreductase</keyword>
<keyword evidence="11" id="KW-1185">Reference proteome</keyword>
<dbReference type="GO" id="GO:0004499">
    <property type="term" value="F:N,N-dimethylaniline monooxygenase activity"/>
    <property type="evidence" value="ECO:0007669"/>
    <property type="project" value="InterPro"/>
</dbReference>
<keyword evidence="4 9" id="KW-0274">FAD</keyword>
<evidence type="ECO:0000256" key="9">
    <source>
        <dbReference type="RuleBase" id="RU361177"/>
    </source>
</evidence>
<comment type="catalytic activity">
    <reaction evidence="8">
        <text>indole-3-pyruvate + NADPH + O2 + H(+) = (indol-3-yl)acetate + CO2 + NADP(+) + H2O</text>
        <dbReference type="Rhea" id="RHEA:34331"/>
        <dbReference type="ChEBI" id="CHEBI:15377"/>
        <dbReference type="ChEBI" id="CHEBI:15378"/>
        <dbReference type="ChEBI" id="CHEBI:15379"/>
        <dbReference type="ChEBI" id="CHEBI:16526"/>
        <dbReference type="ChEBI" id="CHEBI:17640"/>
        <dbReference type="ChEBI" id="CHEBI:30854"/>
        <dbReference type="ChEBI" id="CHEBI:57783"/>
        <dbReference type="ChEBI" id="CHEBI:58349"/>
        <dbReference type="EC" id="1.14.13.168"/>
    </reaction>
</comment>
<dbReference type="Pfam" id="PF00743">
    <property type="entry name" value="FMO-like"/>
    <property type="match status" value="1"/>
</dbReference>
<comment type="cofactor">
    <cofactor evidence="1 9">
        <name>FAD</name>
        <dbReference type="ChEBI" id="CHEBI:57692"/>
    </cofactor>
</comment>
<dbReference type="GO" id="GO:0050660">
    <property type="term" value="F:flavin adenine dinucleotide binding"/>
    <property type="evidence" value="ECO:0007669"/>
    <property type="project" value="InterPro"/>
</dbReference>
<dbReference type="Gene3D" id="3.50.50.60">
    <property type="entry name" value="FAD/NAD(P)-binding domain"/>
    <property type="match status" value="1"/>
</dbReference>
<evidence type="ECO:0000313" key="11">
    <source>
        <dbReference type="Proteomes" id="UP000636800"/>
    </source>
</evidence>
<name>A0A835UGC4_VANPL</name>
<dbReference type="InterPro" id="IPR050982">
    <property type="entry name" value="Auxin_biosynth/cation_transpt"/>
</dbReference>
<dbReference type="SUPFAM" id="SSF51905">
    <property type="entry name" value="FAD/NAD(P)-binding domain"/>
    <property type="match status" value="1"/>
</dbReference>
<evidence type="ECO:0000256" key="6">
    <source>
        <dbReference type="ARBA" id="ARBA00023002"/>
    </source>
</evidence>
<dbReference type="PRINTS" id="PR00469">
    <property type="entry name" value="PNDRDTASEII"/>
</dbReference>
<evidence type="ECO:0000256" key="7">
    <source>
        <dbReference type="ARBA" id="ARBA00023033"/>
    </source>
</evidence>
<evidence type="ECO:0000256" key="8">
    <source>
        <dbReference type="ARBA" id="ARBA00047707"/>
    </source>
</evidence>
<dbReference type="GO" id="GO:0009851">
    <property type="term" value="P:auxin biosynthetic process"/>
    <property type="evidence" value="ECO:0007669"/>
    <property type="project" value="UniProtKB-ARBA"/>
</dbReference>
<dbReference type="OrthoDB" id="685087at2759"/>
<protein>
    <recommendedName>
        <fullName evidence="9">Flavin-containing monooxygenase</fullName>
        <ecNumber evidence="9">1.-.-.-</ecNumber>
    </recommendedName>
</protein>
<evidence type="ECO:0000313" key="10">
    <source>
        <dbReference type="EMBL" id="KAG0458381.1"/>
    </source>
</evidence>
<dbReference type="EMBL" id="JADCNL010000012">
    <property type="protein sequence ID" value="KAG0458381.1"/>
    <property type="molecule type" value="Genomic_DNA"/>
</dbReference>
<keyword evidence="5" id="KW-0521">NADP</keyword>
<dbReference type="PANTHER" id="PTHR43539:SF51">
    <property type="entry name" value="INDOLE-3-PYRUVATE MONOOXYGENASE YUCCA8"/>
    <property type="match status" value="1"/>
</dbReference>
<dbReference type="InterPro" id="IPR036188">
    <property type="entry name" value="FAD/NAD-bd_sf"/>
</dbReference>
<evidence type="ECO:0000256" key="3">
    <source>
        <dbReference type="ARBA" id="ARBA00022630"/>
    </source>
</evidence>
<dbReference type="PRINTS" id="PR00368">
    <property type="entry name" value="FADPNR"/>
</dbReference>
<reference evidence="10 11" key="1">
    <citation type="journal article" date="2020" name="Nat. Food">
        <title>A phased Vanilla planifolia genome enables genetic improvement of flavour and production.</title>
        <authorList>
            <person name="Hasing T."/>
            <person name="Tang H."/>
            <person name="Brym M."/>
            <person name="Khazi F."/>
            <person name="Huang T."/>
            <person name="Chambers A.H."/>
        </authorList>
    </citation>
    <scope>NUCLEOTIDE SEQUENCE [LARGE SCALE GENOMIC DNA]</scope>
    <source>
        <tissue evidence="10">Leaf</tissue>
    </source>
</reference>
<sequence length="420" mass="46345">MSNTGVGSGQPSQEERVCVVAGPIVVGAGPSGLAVAASLSRLSVPSLIIERSDGIAHLWRHCAYDRLSLHLPKHFCELPHFRFPAHYHTYPSKAEFVDYLQAYAEHFDLHPVFRCEAVAARYDPTASMWRVSTVHGSCEGEEEEVKVEYLSPWLVVATGENAEPVVPEVKGMEVFKGGVLHSSEYRNGLDYEGKKVLVLGCGNSGMEMCLDLCEHGAFPFMSVRSRLHVLPREMLGFSTFELAMRLCKLFPVRLVDKILILLAWFAIGDMGKYGLKRPKIGPMELKKTTGKTPVLDVGAMKLIKRRKIKVVAEVESLTMNGAKFADGREMEFDSVIFATGYRSNVPILLKAKTTAKDSPLHDELPAVFSENGKPKTPFPKGWKEANGLYYVGFTGRGILGASLDAVKAAQDIADRWKEVS</sequence>
<dbReference type="FunFam" id="3.50.50.60:FF:000100">
    <property type="entry name" value="Flavin-containing monooxygenase"/>
    <property type="match status" value="1"/>
</dbReference>
<organism evidence="10 11">
    <name type="scientific">Vanilla planifolia</name>
    <name type="common">Vanilla</name>
    <dbReference type="NCBI Taxonomy" id="51239"/>
    <lineage>
        <taxon>Eukaryota</taxon>
        <taxon>Viridiplantae</taxon>
        <taxon>Streptophyta</taxon>
        <taxon>Embryophyta</taxon>
        <taxon>Tracheophyta</taxon>
        <taxon>Spermatophyta</taxon>
        <taxon>Magnoliopsida</taxon>
        <taxon>Liliopsida</taxon>
        <taxon>Asparagales</taxon>
        <taxon>Orchidaceae</taxon>
        <taxon>Vanilloideae</taxon>
        <taxon>Vanilleae</taxon>
        <taxon>Vanilla</taxon>
    </lineage>
</organism>
<evidence type="ECO:0000256" key="4">
    <source>
        <dbReference type="ARBA" id="ARBA00022827"/>
    </source>
</evidence>
<dbReference type="Proteomes" id="UP000636800">
    <property type="component" value="Chromosome 12"/>
</dbReference>
<dbReference type="EC" id="1.-.-.-" evidence="9"/>
<evidence type="ECO:0000256" key="5">
    <source>
        <dbReference type="ARBA" id="ARBA00022857"/>
    </source>
</evidence>
<accession>A0A835UGC4</accession>
<dbReference type="PANTHER" id="PTHR43539">
    <property type="entry name" value="FLAVIN-BINDING MONOOXYGENASE-LIKE PROTEIN (AFU_ORTHOLOGUE AFUA_4G09220)"/>
    <property type="match status" value="1"/>
</dbReference>
<dbReference type="InterPro" id="IPR020946">
    <property type="entry name" value="Flavin_mOase-like"/>
</dbReference>
<keyword evidence="3 9" id="KW-0285">Flavoprotein</keyword>
<dbReference type="GO" id="GO:0050661">
    <property type="term" value="F:NADP binding"/>
    <property type="evidence" value="ECO:0007669"/>
    <property type="project" value="InterPro"/>
</dbReference>